<reference evidence="1" key="1">
    <citation type="journal article" date="2015" name="Nature">
        <title>Complex archaea that bridge the gap between prokaryotes and eukaryotes.</title>
        <authorList>
            <person name="Spang A."/>
            <person name="Saw J.H."/>
            <person name="Jorgensen S.L."/>
            <person name="Zaremba-Niedzwiedzka K."/>
            <person name="Martijn J."/>
            <person name="Lind A.E."/>
            <person name="van Eijk R."/>
            <person name="Schleper C."/>
            <person name="Guy L."/>
            <person name="Ettema T.J."/>
        </authorList>
    </citation>
    <scope>NUCLEOTIDE SEQUENCE</scope>
</reference>
<dbReference type="AlphaFoldDB" id="A0A0F8WNE5"/>
<gene>
    <name evidence="1" type="ORF">LCGC14_3045170</name>
</gene>
<accession>A0A0F8WNE5</accession>
<dbReference type="EMBL" id="LAZR01064020">
    <property type="protein sequence ID" value="KKK58367.1"/>
    <property type="molecule type" value="Genomic_DNA"/>
</dbReference>
<evidence type="ECO:0000313" key="1">
    <source>
        <dbReference type="EMBL" id="KKK58367.1"/>
    </source>
</evidence>
<proteinExistence type="predicted"/>
<feature type="non-terminal residue" evidence="1">
    <location>
        <position position="138"/>
    </location>
</feature>
<comment type="caution">
    <text evidence="1">The sequence shown here is derived from an EMBL/GenBank/DDBJ whole genome shotgun (WGS) entry which is preliminary data.</text>
</comment>
<sequence>MPLVKPQQWGFDPGLVAPEWQWVWDEIAYAFIYWNGDVFDLLSGARPDTADLGNVVGAATPFGEGIDHSDKLDFTAFRPLQPGTGGYTMFSWFNRPSGRETAVCQRVAVQDHHMELRVNSQLNGTLNVGKLTLVSTLT</sequence>
<organism evidence="1">
    <name type="scientific">marine sediment metagenome</name>
    <dbReference type="NCBI Taxonomy" id="412755"/>
    <lineage>
        <taxon>unclassified sequences</taxon>
        <taxon>metagenomes</taxon>
        <taxon>ecological metagenomes</taxon>
    </lineage>
</organism>
<name>A0A0F8WNE5_9ZZZZ</name>
<protein>
    <submittedName>
        <fullName evidence="1">Uncharacterized protein</fullName>
    </submittedName>
</protein>